<keyword evidence="4" id="KW-1185">Reference proteome</keyword>
<feature type="region of interest" description="Disordered" evidence="1">
    <location>
        <begin position="22"/>
        <end position="46"/>
    </location>
</feature>
<evidence type="ECO:0000313" key="3">
    <source>
        <dbReference type="EMBL" id="ADG99485.1"/>
    </source>
</evidence>
<dbReference type="STRING" id="640132.Srot_3061"/>
<protein>
    <submittedName>
        <fullName evidence="3">Uncharacterized protein</fullName>
    </submittedName>
</protein>
<sequence length="238" mass="24311">MMRRTHRLAALLAAATTTFGSAATSAADTEPGGPQPQPSAAESCAALAEPAADLSELKEKVFRLAGSAGNATKNGMDFGSLIALYGQSQDILHSLRDESAALRTAGDEVRDPQLRDSAVALADTFDEGSALADQFTNPATPKPQGEDLTHKVTDLSKHAAVSLQRFGDSYQKTCGVDLGLGGLTAMAKSLTGANPPQQPPAPTAPGQLSPAPAAPSEKTDNAPALSSNKSLLAPAPVK</sequence>
<feature type="chain" id="PRO_5003091602" evidence="2">
    <location>
        <begin position="23"/>
        <end position="238"/>
    </location>
</feature>
<organism evidence="3 4">
    <name type="scientific">Segniliparus rotundus (strain ATCC BAA-972 / CDC 1076 / CIP 108378 / DSM 44985 / JCM 13578)</name>
    <dbReference type="NCBI Taxonomy" id="640132"/>
    <lineage>
        <taxon>Bacteria</taxon>
        <taxon>Bacillati</taxon>
        <taxon>Actinomycetota</taxon>
        <taxon>Actinomycetes</taxon>
        <taxon>Mycobacteriales</taxon>
        <taxon>Segniliparaceae</taxon>
        <taxon>Segniliparus</taxon>
    </lineage>
</organism>
<dbReference type="Proteomes" id="UP000002247">
    <property type="component" value="Chromosome"/>
</dbReference>
<keyword evidence="2" id="KW-0732">Signal</keyword>
<dbReference type="KEGG" id="srt:Srot_3061"/>
<feature type="signal peptide" evidence="2">
    <location>
        <begin position="1"/>
        <end position="22"/>
    </location>
</feature>
<evidence type="ECO:0000313" key="4">
    <source>
        <dbReference type="Proteomes" id="UP000002247"/>
    </source>
</evidence>
<dbReference type="OrthoDB" id="9883245at2"/>
<dbReference type="AlphaFoldDB" id="D6ZEK9"/>
<evidence type="ECO:0000256" key="2">
    <source>
        <dbReference type="SAM" id="SignalP"/>
    </source>
</evidence>
<dbReference type="EMBL" id="CP001958">
    <property type="protein sequence ID" value="ADG99485.1"/>
    <property type="molecule type" value="Genomic_DNA"/>
</dbReference>
<name>D6ZEK9_SEGRD</name>
<dbReference type="RefSeq" id="WP_013139932.1">
    <property type="nucleotide sequence ID" value="NC_014168.1"/>
</dbReference>
<gene>
    <name evidence="3" type="ordered locus">Srot_3061</name>
</gene>
<reference evidence="3 4" key="1">
    <citation type="journal article" date="2010" name="Stand. Genomic Sci.">
        <title>Complete genome sequence of Segniliparus rotundus type strain (CDC 1076).</title>
        <authorList>
            <person name="Sikorski J."/>
            <person name="Lapidus A."/>
            <person name="Copeland A."/>
            <person name="Misra M."/>
            <person name="Glavina Del Rio T."/>
            <person name="Nolan M."/>
            <person name="Lucas S."/>
            <person name="Chen F."/>
            <person name="Tice H."/>
            <person name="Cheng J.F."/>
            <person name="Jando M."/>
            <person name="Schneider S."/>
            <person name="Bruce D."/>
            <person name="Goodwin L."/>
            <person name="Pitluck S."/>
            <person name="Liolios K."/>
            <person name="Mikhailova N."/>
            <person name="Pati A."/>
            <person name="Ivanova N."/>
            <person name="Mavromatis K."/>
            <person name="Chen A."/>
            <person name="Palaniappan K."/>
            <person name="Chertkov O."/>
            <person name="Land M."/>
            <person name="Hauser L."/>
            <person name="Chang Y.J."/>
            <person name="Jeffries C.D."/>
            <person name="Brettin T."/>
            <person name="Detter J.C."/>
            <person name="Han C."/>
            <person name="Rohde M."/>
            <person name="Goker M."/>
            <person name="Bristow J."/>
            <person name="Eisen J.A."/>
            <person name="Markowitz V."/>
            <person name="Hugenholtz P."/>
            <person name="Kyrpides N.C."/>
            <person name="Klenk H.P."/>
        </authorList>
    </citation>
    <scope>NUCLEOTIDE SEQUENCE [LARGE SCALE GENOMIC DNA]</scope>
    <source>
        <strain evidence="4">ATCC BAA-972 / CDC 1076 / CIP 108378 / DSM 44985 / JCM 13578</strain>
    </source>
</reference>
<dbReference type="HOGENOM" id="CLU_1194219_0_0_11"/>
<feature type="region of interest" description="Disordered" evidence="1">
    <location>
        <begin position="188"/>
        <end position="238"/>
    </location>
</feature>
<proteinExistence type="predicted"/>
<accession>D6ZEK9</accession>
<evidence type="ECO:0000256" key="1">
    <source>
        <dbReference type="SAM" id="MobiDB-lite"/>
    </source>
</evidence>